<name>A0A7W5YBM5_9ACTN</name>
<evidence type="ECO:0008006" key="4">
    <source>
        <dbReference type="Google" id="ProtNLM"/>
    </source>
</evidence>
<gene>
    <name evidence="2" type="ORF">FHR33_007371</name>
</gene>
<evidence type="ECO:0000313" key="2">
    <source>
        <dbReference type="EMBL" id="MBB3731511.1"/>
    </source>
</evidence>
<dbReference type="InterPro" id="IPR028037">
    <property type="entry name" value="Antitoxin_Rv0909/MT0933"/>
</dbReference>
<feature type="region of interest" description="Disordered" evidence="1">
    <location>
        <begin position="1"/>
        <end position="95"/>
    </location>
</feature>
<reference evidence="2 3" key="1">
    <citation type="submission" date="2020-08" db="EMBL/GenBank/DDBJ databases">
        <title>Sequencing the genomes of 1000 actinobacteria strains.</title>
        <authorList>
            <person name="Klenk H.-P."/>
        </authorList>
    </citation>
    <scope>NUCLEOTIDE SEQUENCE [LARGE SCALE GENOMIC DNA]</scope>
    <source>
        <strain evidence="2 3">DSM 44320</strain>
    </source>
</reference>
<protein>
    <recommendedName>
        <fullName evidence="4">Antitoxin</fullName>
    </recommendedName>
</protein>
<accession>A0A7W5YBM5</accession>
<dbReference type="Proteomes" id="UP000579945">
    <property type="component" value="Unassembled WGS sequence"/>
</dbReference>
<sequence>MSIFDKVKEMLGGEEKSRNVPEQATNAEGTPAQGKDSSGDPLDGLKNTAEDAANSHIDKAAGAADSATGGKYTDHIDTGADKARDAADRIDGQQD</sequence>
<proteinExistence type="predicted"/>
<feature type="compositionally biased region" description="Basic and acidic residues" evidence="1">
    <location>
        <begin position="72"/>
        <end position="95"/>
    </location>
</feature>
<dbReference type="GeneID" id="95393599"/>
<keyword evidence="3" id="KW-1185">Reference proteome</keyword>
<evidence type="ECO:0000313" key="3">
    <source>
        <dbReference type="Proteomes" id="UP000579945"/>
    </source>
</evidence>
<organism evidence="2 3">
    <name type="scientific">Nonomuraea dietziae</name>
    <dbReference type="NCBI Taxonomy" id="65515"/>
    <lineage>
        <taxon>Bacteria</taxon>
        <taxon>Bacillati</taxon>
        <taxon>Actinomycetota</taxon>
        <taxon>Actinomycetes</taxon>
        <taxon>Streptosporangiales</taxon>
        <taxon>Streptosporangiaceae</taxon>
        <taxon>Nonomuraea</taxon>
    </lineage>
</organism>
<dbReference type="Pfam" id="PF14013">
    <property type="entry name" value="MT0933_antitox"/>
    <property type="match status" value="1"/>
</dbReference>
<dbReference type="RefSeq" id="WP_183657622.1">
    <property type="nucleotide sequence ID" value="NZ_BAAAXX010000031.1"/>
</dbReference>
<dbReference type="AlphaFoldDB" id="A0A7W5YBM5"/>
<feature type="compositionally biased region" description="Basic and acidic residues" evidence="1">
    <location>
        <begin position="1"/>
        <end position="19"/>
    </location>
</feature>
<dbReference type="EMBL" id="JACIBV010000001">
    <property type="protein sequence ID" value="MBB3731511.1"/>
    <property type="molecule type" value="Genomic_DNA"/>
</dbReference>
<comment type="caution">
    <text evidence="2">The sequence shown here is derived from an EMBL/GenBank/DDBJ whole genome shotgun (WGS) entry which is preliminary data.</text>
</comment>
<evidence type="ECO:0000256" key="1">
    <source>
        <dbReference type="SAM" id="MobiDB-lite"/>
    </source>
</evidence>